<evidence type="ECO:0000313" key="7">
    <source>
        <dbReference type="Proteomes" id="UP000664369"/>
    </source>
</evidence>
<keyword evidence="4" id="KW-1133">Transmembrane helix</keyword>
<dbReference type="EMBL" id="JAGETZ010000007">
    <property type="protein sequence ID" value="MBO2010561.1"/>
    <property type="molecule type" value="Genomic_DNA"/>
</dbReference>
<dbReference type="PIRSF" id="PIRSF002741">
    <property type="entry name" value="MppA"/>
    <property type="match status" value="1"/>
</dbReference>
<keyword evidence="3" id="KW-0732">Signal</keyword>
<dbReference type="InterPro" id="IPR030678">
    <property type="entry name" value="Peptide/Ni-bd"/>
</dbReference>
<dbReference type="InterPro" id="IPR039424">
    <property type="entry name" value="SBP_5"/>
</dbReference>
<dbReference type="RefSeq" id="WP_208176191.1">
    <property type="nucleotide sequence ID" value="NZ_JAGETZ010000007.1"/>
</dbReference>
<reference evidence="6 7" key="1">
    <citation type="submission" date="2021-03" db="EMBL/GenBank/DDBJ databases">
        <authorList>
            <person name="Kim M.K."/>
        </authorList>
    </citation>
    <scope>NUCLEOTIDE SEQUENCE [LARGE SCALE GENOMIC DNA]</scope>
    <source>
        <strain evidence="6 7">BT442</strain>
    </source>
</reference>
<feature type="transmembrane region" description="Helical" evidence="4">
    <location>
        <begin position="12"/>
        <end position="30"/>
    </location>
</feature>
<keyword evidence="4" id="KW-0812">Transmembrane</keyword>
<dbReference type="Gene3D" id="3.40.190.10">
    <property type="entry name" value="Periplasmic binding protein-like II"/>
    <property type="match status" value="1"/>
</dbReference>
<dbReference type="Gene3D" id="3.10.105.10">
    <property type="entry name" value="Dipeptide-binding Protein, Domain 3"/>
    <property type="match status" value="1"/>
</dbReference>
<dbReference type="SUPFAM" id="SSF53850">
    <property type="entry name" value="Periplasmic binding protein-like II"/>
    <property type="match status" value="1"/>
</dbReference>
<name>A0ABS3QH33_9BACT</name>
<protein>
    <recommendedName>
        <fullName evidence="5">Solute-binding protein family 5 domain-containing protein</fullName>
    </recommendedName>
</protein>
<comment type="caution">
    <text evidence="6">The sequence shown here is derived from an EMBL/GenBank/DDBJ whole genome shotgun (WGS) entry which is preliminary data.</text>
</comment>
<dbReference type="Pfam" id="PF00496">
    <property type="entry name" value="SBP_bac_5"/>
    <property type="match status" value="1"/>
</dbReference>
<keyword evidence="2" id="KW-0813">Transport</keyword>
<dbReference type="PANTHER" id="PTHR30290:SF9">
    <property type="entry name" value="OLIGOPEPTIDE-BINDING PROTEIN APPA"/>
    <property type="match status" value="1"/>
</dbReference>
<dbReference type="PANTHER" id="PTHR30290">
    <property type="entry name" value="PERIPLASMIC BINDING COMPONENT OF ABC TRANSPORTER"/>
    <property type="match status" value="1"/>
</dbReference>
<keyword evidence="7" id="KW-1185">Reference proteome</keyword>
<feature type="domain" description="Solute-binding protein family 5" evidence="5">
    <location>
        <begin position="85"/>
        <end position="495"/>
    </location>
</feature>
<evidence type="ECO:0000313" key="6">
    <source>
        <dbReference type="EMBL" id="MBO2010561.1"/>
    </source>
</evidence>
<evidence type="ECO:0000256" key="2">
    <source>
        <dbReference type="ARBA" id="ARBA00022448"/>
    </source>
</evidence>
<organism evidence="6 7">
    <name type="scientific">Hymenobacter negativus</name>
    <dbReference type="NCBI Taxonomy" id="2795026"/>
    <lineage>
        <taxon>Bacteria</taxon>
        <taxon>Pseudomonadati</taxon>
        <taxon>Bacteroidota</taxon>
        <taxon>Cytophagia</taxon>
        <taxon>Cytophagales</taxon>
        <taxon>Hymenobacteraceae</taxon>
        <taxon>Hymenobacter</taxon>
    </lineage>
</organism>
<proteinExistence type="inferred from homology"/>
<sequence>MATGTVQAYHVNFYFSIRYSFCIVALLLTFGCSKRKHSSDATIRIRWAHDPETLDPLSLHNQAALDAYNLLNISLLQADASTQTLAPALAEALPSVQFLNDSITAIGYRIRSVAAWDSGQPVLASDVDFTLKLMLCPGLPNEVAQSQYHFIRALQVAANDPRRFSFLCRGRSIEYAHTTGDFFILPEAELDPHGSLRHFDLADFQYRRAEIATDSGIQTVVRHYLAAITSQATRQLPGCGAYQLVKWEKDRYITFHRKSHWWADQVRPTPFVLQARPQQLTYAIIPDAATATLALQRGEIDLYPRVPAHEFSRLRASSTAAKTLRFYTSDSHDVATAGFNTRHPILADAQTRRALSQCFDAAGLLRATQLGQGQPTVGLISPNDHLNYNDSIAPLPFVPKSAAALLRQAGWRPSRMGEVMGWTRTPVRGPRQELRLALRYRAGDELFATVALQFQAAAASIDVPVQLLPTESGAFSQALQTGDFDVYLRTLGGNPFMFNFIPILHTAGIGAGNASGYSTPASDQLIEAIAAADSKIRRAQLLRRFQAMMQDQSPMAPLFFLPNRVAASRNLTGIHVNSLKPGYSVMTLAWDSAPQVP</sequence>
<gene>
    <name evidence="6" type="ORF">J4E00_15980</name>
</gene>
<dbReference type="Proteomes" id="UP000664369">
    <property type="component" value="Unassembled WGS sequence"/>
</dbReference>
<evidence type="ECO:0000259" key="5">
    <source>
        <dbReference type="Pfam" id="PF00496"/>
    </source>
</evidence>
<evidence type="ECO:0000256" key="4">
    <source>
        <dbReference type="SAM" id="Phobius"/>
    </source>
</evidence>
<keyword evidence="4" id="KW-0472">Membrane</keyword>
<dbReference type="InterPro" id="IPR000914">
    <property type="entry name" value="SBP_5_dom"/>
</dbReference>
<comment type="similarity">
    <text evidence="1">Belongs to the bacterial solute-binding protein 5 family.</text>
</comment>
<accession>A0ABS3QH33</accession>
<evidence type="ECO:0000256" key="1">
    <source>
        <dbReference type="ARBA" id="ARBA00005695"/>
    </source>
</evidence>
<evidence type="ECO:0000256" key="3">
    <source>
        <dbReference type="ARBA" id="ARBA00022729"/>
    </source>
</evidence>